<dbReference type="HOGENOM" id="CLU_1802239_0_0_9"/>
<evidence type="ECO:0000313" key="1">
    <source>
        <dbReference type="EMBL" id="EEC58307.1"/>
    </source>
</evidence>
<reference evidence="1 2" key="2">
    <citation type="submission" date="2008-11" db="EMBL/GenBank/DDBJ databases">
        <authorList>
            <person name="Fulton L."/>
            <person name="Clifton S."/>
            <person name="Fulton B."/>
            <person name="Xu J."/>
            <person name="Minx P."/>
            <person name="Pepin K.H."/>
            <person name="Johnson M."/>
            <person name="Bhonagiri V."/>
            <person name="Nash W.E."/>
            <person name="Mardis E.R."/>
            <person name="Wilson R.K."/>
        </authorList>
    </citation>
    <scope>NUCLEOTIDE SEQUENCE [LARGE SCALE GENOMIC DNA]</scope>
    <source>
        <strain evidence="1 2">ATCC 43243</strain>
    </source>
</reference>
<dbReference type="AlphaFoldDB" id="B7AP33"/>
<dbReference type="InterPro" id="IPR043756">
    <property type="entry name" value="DUF5702"/>
</dbReference>
<dbReference type="Proteomes" id="UP000003136">
    <property type="component" value="Unassembled WGS sequence"/>
</dbReference>
<reference evidence="1 2" key="1">
    <citation type="submission" date="2008-11" db="EMBL/GenBank/DDBJ databases">
        <title>Draft genome sequence of Bacteroides pectinophilus (ATCC 43243).</title>
        <authorList>
            <person name="Sudarsanam P."/>
            <person name="Ley R."/>
            <person name="Guruge J."/>
            <person name="Turnbaugh P.J."/>
            <person name="Mahowald M."/>
            <person name="Liep D."/>
            <person name="Gordon J."/>
        </authorList>
    </citation>
    <scope>NUCLEOTIDE SEQUENCE [LARGE SCALE GENOMIC DNA]</scope>
    <source>
        <strain evidence="1 2">ATCC 43243</strain>
    </source>
</reference>
<proteinExistence type="predicted"/>
<dbReference type="EMBL" id="ABVQ01000034">
    <property type="protein sequence ID" value="EEC58307.1"/>
    <property type="molecule type" value="Genomic_DNA"/>
</dbReference>
<dbReference type="Pfam" id="PF18960">
    <property type="entry name" value="DUF5702"/>
    <property type="match status" value="1"/>
</dbReference>
<name>B7AP33_9FIRM</name>
<protein>
    <submittedName>
        <fullName evidence="1">Uncharacterized protein</fullName>
    </submittedName>
</protein>
<sequence>MPAVVTAAEYVIMALWAYAEALSDVRQLMAGDKVELAKTSATWKLSLEGAAACDFGKKDSDRSDSGISKGLDYEEYLRILLMMCQRNQKYYRTMAQIELWAVRRGCQEFRMRNHICGMDADISFKAGAYRNSRYSVQSVSYGY</sequence>
<dbReference type="STRING" id="483218.BACPEC_00437"/>
<organism evidence="1 2">
    <name type="scientific">[Bacteroides] pectinophilus ATCC 43243</name>
    <dbReference type="NCBI Taxonomy" id="483218"/>
    <lineage>
        <taxon>Bacteria</taxon>
        <taxon>Bacillati</taxon>
        <taxon>Bacillota</taxon>
        <taxon>Clostridia</taxon>
        <taxon>Eubacteriales</taxon>
    </lineage>
</organism>
<gene>
    <name evidence="1" type="ORF">BACPEC_00437</name>
</gene>
<comment type="caution">
    <text evidence="1">The sequence shown here is derived from an EMBL/GenBank/DDBJ whole genome shotgun (WGS) entry which is preliminary data.</text>
</comment>
<keyword evidence="2" id="KW-1185">Reference proteome</keyword>
<accession>B7AP33</accession>
<evidence type="ECO:0000313" key="2">
    <source>
        <dbReference type="Proteomes" id="UP000003136"/>
    </source>
</evidence>